<dbReference type="PANTHER" id="PTHR47926">
    <property type="entry name" value="PENTATRICOPEPTIDE REPEAT-CONTAINING PROTEIN"/>
    <property type="match status" value="1"/>
</dbReference>
<dbReference type="InterPro" id="IPR046960">
    <property type="entry name" value="PPR_At4g14850-like_plant"/>
</dbReference>
<evidence type="ECO:0000313" key="4">
    <source>
        <dbReference type="Proteomes" id="UP001412067"/>
    </source>
</evidence>
<gene>
    <name evidence="3" type="primary">PCMP-H56</name>
    <name evidence="3" type="ORF">KSP40_PGU015563</name>
</gene>
<dbReference type="Gene3D" id="1.25.40.10">
    <property type="entry name" value="Tetratricopeptide repeat domain"/>
    <property type="match status" value="1"/>
</dbReference>
<evidence type="ECO:0000313" key="3">
    <source>
        <dbReference type="EMBL" id="KAK8962659.1"/>
    </source>
</evidence>
<dbReference type="InterPro" id="IPR011990">
    <property type="entry name" value="TPR-like_helical_dom_sf"/>
</dbReference>
<accession>A0ABR2MGE4</accession>
<dbReference type="InterPro" id="IPR002885">
    <property type="entry name" value="PPR_rpt"/>
</dbReference>
<name>A0ABR2MGE4_9ASPA</name>
<sequence length="186" mass="20094">MPERNVVSWTSHGCARGGDPLMAVNLFNLMVSEGRVAPNSISVACAISACAKLKDIDNGERIFSYAVDSGIVISSSLLNTLVHLHMKCGSVEIAERIFCDCGDRSVVLWNTMLSNYSRGGMARKVIKLFDDMLIAGARHDKVTILAVASALAEHGGAVVALRFHGYVTETAWMLGMMRSIRLSTCT</sequence>
<keyword evidence="4" id="KW-1185">Reference proteome</keyword>
<feature type="repeat" description="PPR" evidence="2">
    <location>
        <begin position="105"/>
        <end position="139"/>
    </location>
</feature>
<protein>
    <submittedName>
        <fullName evidence="3">Pentatricopeptide repeat-containing protein</fullName>
    </submittedName>
</protein>
<proteinExistence type="predicted"/>
<reference evidence="3 4" key="1">
    <citation type="journal article" date="2022" name="Nat. Plants">
        <title>Genomes of leafy and leafless Platanthera orchids illuminate the evolution of mycoheterotrophy.</title>
        <authorList>
            <person name="Li M.H."/>
            <person name="Liu K.W."/>
            <person name="Li Z."/>
            <person name="Lu H.C."/>
            <person name="Ye Q.L."/>
            <person name="Zhang D."/>
            <person name="Wang J.Y."/>
            <person name="Li Y.F."/>
            <person name="Zhong Z.M."/>
            <person name="Liu X."/>
            <person name="Yu X."/>
            <person name="Liu D.K."/>
            <person name="Tu X.D."/>
            <person name="Liu B."/>
            <person name="Hao Y."/>
            <person name="Liao X.Y."/>
            <person name="Jiang Y.T."/>
            <person name="Sun W.H."/>
            <person name="Chen J."/>
            <person name="Chen Y.Q."/>
            <person name="Ai Y."/>
            <person name="Zhai J.W."/>
            <person name="Wu S.S."/>
            <person name="Zhou Z."/>
            <person name="Hsiao Y.Y."/>
            <person name="Wu W.L."/>
            <person name="Chen Y.Y."/>
            <person name="Lin Y.F."/>
            <person name="Hsu J.L."/>
            <person name="Li C.Y."/>
            <person name="Wang Z.W."/>
            <person name="Zhao X."/>
            <person name="Zhong W.Y."/>
            <person name="Ma X.K."/>
            <person name="Ma L."/>
            <person name="Huang J."/>
            <person name="Chen G.Z."/>
            <person name="Huang M.Z."/>
            <person name="Huang L."/>
            <person name="Peng D.H."/>
            <person name="Luo Y.B."/>
            <person name="Zou S.Q."/>
            <person name="Chen S.P."/>
            <person name="Lan S."/>
            <person name="Tsai W.C."/>
            <person name="Van de Peer Y."/>
            <person name="Liu Z.J."/>
        </authorList>
    </citation>
    <scope>NUCLEOTIDE SEQUENCE [LARGE SCALE GENOMIC DNA]</scope>
    <source>
        <strain evidence="3">Lor288</strain>
    </source>
</reference>
<dbReference type="PROSITE" id="PS51375">
    <property type="entry name" value="PPR"/>
    <property type="match status" value="1"/>
</dbReference>
<evidence type="ECO:0000256" key="1">
    <source>
        <dbReference type="ARBA" id="ARBA00022737"/>
    </source>
</evidence>
<dbReference type="EMBL" id="JBBWWR010000008">
    <property type="protein sequence ID" value="KAK8962659.1"/>
    <property type="molecule type" value="Genomic_DNA"/>
</dbReference>
<comment type="caution">
    <text evidence="3">The sequence shown here is derived from an EMBL/GenBank/DDBJ whole genome shotgun (WGS) entry which is preliminary data.</text>
</comment>
<dbReference type="NCBIfam" id="TIGR00756">
    <property type="entry name" value="PPR"/>
    <property type="match status" value="1"/>
</dbReference>
<organism evidence="3 4">
    <name type="scientific">Platanthera guangdongensis</name>
    <dbReference type="NCBI Taxonomy" id="2320717"/>
    <lineage>
        <taxon>Eukaryota</taxon>
        <taxon>Viridiplantae</taxon>
        <taxon>Streptophyta</taxon>
        <taxon>Embryophyta</taxon>
        <taxon>Tracheophyta</taxon>
        <taxon>Spermatophyta</taxon>
        <taxon>Magnoliopsida</taxon>
        <taxon>Liliopsida</taxon>
        <taxon>Asparagales</taxon>
        <taxon>Orchidaceae</taxon>
        <taxon>Orchidoideae</taxon>
        <taxon>Orchideae</taxon>
        <taxon>Orchidinae</taxon>
        <taxon>Platanthera</taxon>
    </lineage>
</organism>
<dbReference type="Pfam" id="PF01535">
    <property type="entry name" value="PPR"/>
    <property type="match status" value="3"/>
</dbReference>
<evidence type="ECO:0000256" key="2">
    <source>
        <dbReference type="PROSITE-ProRule" id="PRU00708"/>
    </source>
</evidence>
<keyword evidence="1" id="KW-0677">Repeat</keyword>
<dbReference type="Proteomes" id="UP001412067">
    <property type="component" value="Unassembled WGS sequence"/>
</dbReference>